<feature type="compositionally biased region" description="Low complexity" evidence="4">
    <location>
        <begin position="355"/>
        <end position="366"/>
    </location>
</feature>
<dbReference type="PANTHER" id="PTHR32089">
    <property type="entry name" value="METHYL-ACCEPTING CHEMOTAXIS PROTEIN MCPB"/>
    <property type="match status" value="1"/>
</dbReference>
<dbReference type="SMART" id="SM00304">
    <property type="entry name" value="HAMP"/>
    <property type="match status" value="1"/>
</dbReference>
<dbReference type="Pfam" id="PF00672">
    <property type="entry name" value="HAMP"/>
    <property type="match status" value="1"/>
</dbReference>
<feature type="domain" description="HAMP" evidence="7">
    <location>
        <begin position="205"/>
        <end position="258"/>
    </location>
</feature>
<keyword evidence="9" id="KW-1185">Reference proteome</keyword>
<dbReference type="GO" id="GO:0004888">
    <property type="term" value="F:transmembrane signaling receptor activity"/>
    <property type="evidence" value="ECO:0007669"/>
    <property type="project" value="InterPro"/>
</dbReference>
<evidence type="ECO:0000256" key="3">
    <source>
        <dbReference type="PROSITE-ProRule" id="PRU00284"/>
    </source>
</evidence>
<feature type="transmembrane region" description="Helical" evidence="5">
    <location>
        <begin position="181"/>
        <end position="203"/>
    </location>
</feature>
<gene>
    <name evidence="8" type="ORF">FBZ88_105202</name>
</gene>
<evidence type="ECO:0000313" key="9">
    <source>
        <dbReference type="Proteomes" id="UP000316545"/>
    </source>
</evidence>
<dbReference type="AlphaFoldDB" id="A0A560G3L7"/>
<dbReference type="GO" id="GO:0016020">
    <property type="term" value="C:membrane"/>
    <property type="evidence" value="ECO:0007669"/>
    <property type="project" value="InterPro"/>
</dbReference>
<accession>A0A560G3L7</accession>
<dbReference type="PANTHER" id="PTHR32089:SF112">
    <property type="entry name" value="LYSOZYME-LIKE PROTEIN-RELATED"/>
    <property type="match status" value="1"/>
</dbReference>
<comment type="caution">
    <text evidence="8">The sequence shown here is derived from an EMBL/GenBank/DDBJ whole genome shotgun (WGS) entry which is preliminary data.</text>
</comment>
<dbReference type="Gene3D" id="1.10.287.950">
    <property type="entry name" value="Methyl-accepting chemotaxis protein"/>
    <property type="match status" value="1"/>
</dbReference>
<keyword evidence="5" id="KW-0812">Transmembrane</keyword>
<protein>
    <submittedName>
        <fullName evidence="8">Methyl-accepting chemotaxis protein</fullName>
    </submittedName>
</protein>
<evidence type="ECO:0000256" key="5">
    <source>
        <dbReference type="SAM" id="Phobius"/>
    </source>
</evidence>
<evidence type="ECO:0000313" key="8">
    <source>
        <dbReference type="EMBL" id="TWB28483.1"/>
    </source>
</evidence>
<evidence type="ECO:0000256" key="1">
    <source>
        <dbReference type="ARBA" id="ARBA00023224"/>
    </source>
</evidence>
<keyword evidence="1 3" id="KW-0807">Transducer</keyword>
<evidence type="ECO:0000259" key="6">
    <source>
        <dbReference type="PROSITE" id="PS50111"/>
    </source>
</evidence>
<dbReference type="InterPro" id="IPR004089">
    <property type="entry name" value="MCPsignal_dom"/>
</dbReference>
<dbReference type="SUPFAM" id="SSF58104">
    <property type="entry name" value="Methyl-accepting chemotaxis protein (MCP) signaling domain"/>
    <property type="match status" value="1"/>
</dbReference>
<organism evidence="8 9">
    <name type="scientific">Nitrospirillum amazonense</name>
    <dbReference type="NCBI Taxonomy" id="28077"/>
    <lineage>
        <taxon>Bacteria</taxon>
        <taxon>Pseudomonadati</taxon>
        <taxon>Pseudomonadota</taxon>
        <taxon>Alphaproteobacteria</taxon>
        <taxon>Rhodospirillales</taxon>
        <taxon>Azospirillaceae</taxon>
        <taxon>Nitrospirillum</taxon>
    </lineage>
</organism>
<keyword evidence="5" id="KW-0472">Membrane</keyword>
<comment type="similarity">
    <text evidence="2">Belongs to the methyl-accepting chemotaxis (MCP) protein family.</text>
</comment>
<proteinExistence type="inferred from homology"/>
<reference evidence="8 9" key="1">
    <citation type="submission" date="2019-06" db="EMBL/GenBank/DDBJ databases">
        <title>Genomic Encyclopedia of Type Strains, Phase IV (KMG-V): Genome sequencing to study the core and pangenomes of soil and plant-associated prokaryotes.</title>
        <authorList>
            <person name="Whitman W."/>
        </authorList>
    </citation>
    <scope>NUCLEOTIDE SEQUENCE [LARGE SCALE GENOMIC DNA]</scope>
    <source>
        <strain evidence="8 9">BR 11865</strain>
    </source>
</reference>
<dbReference type="InterPro" id="IPR003660">
    <property type="entry name" value="HAMP_dom"/>
</dbReference>
<dbReference type="GO" id="GO:0007165">
    <property type="term" value="P:signal transduction"/>
    <property type="evidence" value="ECO:0007669"/>
    <property type="project" value="UniProtKB-KW"/>
</dbReference>
<dbReference type="PRINTS" id="PR00260">
    <property type="entry name" value="CHEMTRNSDUCR"/>
</dbReference>
<feature type="region of interest" description="Disordered" evidence="4">
    <location>
        <begin position="295"/>
        <end position="329"/>
    </location>
</feature>
<evidence type="ECO:0000259" key="7">
    <source>
        <dbReference type="PROSITE" id="PS50885"/>
    </source>
</evidence>
<dbReference type="Gene3D" id="6.10.340.10">
    <property type="match status" value="1"/>
</dbReference>
<dbReference type="InterPro" id="IPR004090">
    <property type="entry name" value="Chemotax_Me-accpt_rcpt"/>
</dbReference>
<dbReference type="GO" id="GO:0006935">
    <property type="term" value="P:chemotaxis"/>
    <property type="evidence" value="ECO:0007669"/>
    <property type="project" value="InterPro"/>
</dbReference>
<dbReference type="Pfam" id="PF00015">
    <property type="entry name" value="MCPsignal"/>
    <property type="match status" value="1"/>
</dbReference>
<dbReference type="PROSITE" id="PS50885">
    <property type="entry name" value="HAMP"/>
    <property type="match status" value="1"/>
</dbReference>
<evidence type="ECO:0000256" key="2">
    <source>
        <dbReference type="ARBA" id="ARBA00029447"/>
    </source>
</evidence>
<feature type="compositionally biased region" description="Polar residues" evidence="4">
    <location>
        <begin position="303"/>
        <end position="324"/>
    </location>
</feature>
<evidence type="ECO:0000256" key="4">
    <source>
        <dbReference type="SAM" id="MobiDB-lite"/>
    </source>
</evidence>
<dbReference type="PROSITE" id="PS50111">
    <property type="entry name" value="CHEMOTAXIS_TRANSDUC_2"/>
    <property type="match status" value="1"/>
</dbReference>
<dbReference type="EMBL" id="VITO01000005">
    <property type="protein sequence ID" value="TWB28483.1"/>
    <property type="molecule type" value="Genomic_DNA"/>
</dbReference>
<feature type="domain" description="Methyl-accepting transducer" evidence="6">
    <location>
        <begin position="298"/>
        <end position="527"/>
    </location>
</feature>
<keyword evidence="5" id="KW-1133">Transmembrane helix</keyword>
<sequence length="555" mass="57848">MKLGTKILLPVIILAVVAFLVFLSGVVGLSRVNQGANAVVQSNTRILTAAELRATSRALQRDALNLIAEEAAGRGEILQRFNSRLKEMADLNDRLEPLLVAAKAPEAGRLGPLERDVMTALELVRAQVAAGKAGEAQATFRTQVRTAERAASALTDPLIERGIARIAEEVTDLSATQSTTLGIMVATALLGIVVGVALSLLIARRAVTEPIIRVTHAMARLASKDFAFDLAGANRADEVGDMVRAITVCRDEMRRADELEAQQARDRAEREAKQAQRLALVESFVARMNGMSGDLNEEAGHLRTSSQHLSQAAQETSVRTDQASTATNRTAANVQTVAAATEELSASIREISARAAETAGTSSTGADEARRAASQVSTLQEATGQIGHVVDLINGIAGQTNLLALNATIEAARAGEAGKGFAVVAHEVKALAMQTAKATDEIRTQVAAVQGATGAAVTSIGHIVEMITAISAMVGSIASAVEEQASATAEITRNVQEAANGTDAITADVVGLARTARDTGRAADTVRDVAGGIAARSSDLKSHVGQFADALRQSA</sequence>
<feature type="region of interest" description="Disordered" evidence="4">
    <location>
        <begin position="355"/>
        <end position="375"/>
    </location>
</feature>
<dbReference type="Proteomes" id="UP000316545">
    <property type="component" value="Unassembled WGS sequence"/>
</dbReference>
<name>A0A560G3L7_9PROT</name>
<dbReference type="SMART" id="SM00283">
    <property type="entry name" value="MA"/>
    <property type="match status" value="1"/>
</dbReference>